<protein>
    <submittedName>
        <fullName evidence="12">Transcription factor WhiB</fullName>
    </submittedName>
</protein>
<accession>A0A6J5LRC6</accession>
<evidence type="ECO:0000256" key="9">
    <source>
        <dbReference type="ARBA" id="ARBA00023157"/>
    </source>
</evidence>
<keyword evidence="7" id="KW-0805">Transcription regulation</keyword>
<gene>
    <name evidence="12" type="ORF">UFOVP314_7</name>
</gene>
<comment type="similarity">
    <text evidence="2">Belongs to the WhiB family.</text>
</comment>
<keyword evidence="4" id="KW-0479">Metal-binding</keyword>
<keyword evidence="5" id="KW-0408">Iron</keyword>
<evidence type="ECO:0000256" key="5">
    <source>
        <dbReference type="ARBA" id="ARBA00023004"/>
    </source>
</evidence>
<keyword evidence="3" id="KW-0004">4Fe-4S</keyword>
<evidence type="ECO:0000256" key="10">
    <source>
        <dbReference type="ARBA" id="ARBA00023163"/>
    </source>
</evidence>
<dbReference type="InterPro" id="IPR034768">
    <property type="entry name" value="4FE4S_WBL"/>
</dbReference>
<name>A0A6J5LRC6_9CAUD</name>
<evidence type="ECO:0000259" key="11">
    <source>
        <dbReference type="PROSITE" id="PS51674"/>
    </source>
</evidence>
<evidence type="ECO:0000256" key="8">
    <source>
        <dbReference type="ARBA" id="ARBA00023125"/>
    </source>
</evidence>
<organism evidence="12">
    <name type="scientific">uncultured Caudovirales phage</name>
    <dbReference type="NCBI Taxonomy" id="2100421"/>
    <lineage>
        <taxon>Viruses</taxon>
        <taxon>Duplodnaviria</taxon>
        <taxon>Heunggongvirae</taxon>
        <taxon>Uroviricota</taxon>
        <taxon>Caudoviricetes</taxon>
        <taxon>Peduoviridae</taxon>
        <taxon>Maltschvirus</taxon>
        <taxon>Maltschvirus maltsch</taxon>
    </lineage>
</organism>
<dbReference type="EMBL" id="LR796326">
    <property type="protein sequence ID" value="CAB4136868.1"/>
    <property type="molecule type" value="Genomic_DNA"/>
</dbReference>
<dbReference type="GO" id="GO:0047134">
    <property type="term" value="F:protein-disulfide reductase [NAD(P)H] activity"/>
    <property type="evidence" value="ECO:0007669"/>
    <property type="project" value="TreeGrafter"/>
</dbReference>
<evidence type="ECO:0000256" key="3">
    <source>
        <dbReference type="ARBA" id="ARBA00022485"/>
    </source>
</evidence>
<evidence type="ECO:0000256" key="1">
    <source>
        <dbReference type="ARBA" id="ARBA00001966"/>
    </source>
</evidence>
<evidence type="ECO:0000256" key="6">
    <source>
        <dbReference type="ARBA" id="ARBA00023014"/>
    </source>
</evidence>
<keyword evidence="6" id="KW-0411">Iron-sulfur</keyword>
<reference evidence="12" key="1">
    <citation type="submission" date="2020-04" db="EMBL/GenBank/DDBJ databases">
        <authorList>
            <person name="Chiriac C."/>
            <person name="Salcher M."/>
            <person name="Ghai R."/>
            <person name="Kavagutti S V."/>
        </authorList>
    </citation>
    <scope>NUCLEOTIDE SEQUENCE</scope>
</reference>
<evidence type="ECO:0000313" key="12">
    <source>
        <dbReference type="EMBL" id="CAB4136868.1"/>
    </source>
</evidence>
<dbReference type="PANTHER" id="PTHR38839">
    <property type="entry name" value="TRANSCRIPTIONAL REGULATOR WHID-RELATED"/>
    <property type="match status" value="1"/>
</dbReference>
<dbReference type="Pfam" id="PF02467">
    <property type="entry name" value="Whib"/>
    <property type="match status" value="1"/>
</dbReference>
<proteinExistence type="inferred from homology"/>
<sequence length="101" mass="10889">MTGEFVVLGDAVVDPFLGKVVVMGDWVEQAACAGVDPDLFFPDRGASLADARQVCAGCPVRVECLEYALEAGEKFGVWGGTSEKERRAMRRQRLAVRRGAA</sequence>
<dbReference type="GO" id="GO:0003677">
    <property type="term" value="F:DNA binding"/>
    <property type="evidence" value="ECO:0007669"/>
    <property type="project" value="UniProtKB-KW"/>
</dbReference>
<keyword evidence="10" id="KW-0804">Transcription</keyword>
<keyword evidence="8" id="KW-0238">DNA-binding</keyword>
<comment type="cofactor">
    <cofactor evidence="1">
        <name>[4Fe-4S] cluster</name>
        <dbReference type="ChEBI" id="CHEBI:49883"/>
    </cofactor>
</comment>
<dbReference type="HAMAP" id="MF_01479">
    <property type="entry name" value="WhiB"/>
    <property type="match status" value="1"/>
</dbReference>
<dbReference type="GO" id="GO:0051539">
    <property type="term" value="F:4 iron, 4 sulfur cluster binding"/>
    <property type="evidence" value="ECO:0007669"/>
    <property type="project" value="UniProtKB-KW"/>
</dbReference>
<evidence type="ECO:0000256" key="2">
    <source>
        <dbReference type="ARBA" id="ARBA00006597"/>
    </source>
</evidence>
<keyword evidence="9" id="KW-1015">Disulfide bond</keyword>
<feature type="domain" description="4Fe-4S Wbl-type" evidence="11">
    <location>
        <begin position="31"/>
        <end position="88"/>
    </location>
</feature>
<dbReference type="PROSITE" id="PS51674">
    <property type="entry name" value="4FE4S_WBL"/>
    <property type="match status" value="1"/>
</dbReference>
<dbReference type="InterPro" id="IPR003482">
    <property type="entry name" value="Whib"/>
</dbReference>
<dbReference type="GO" id="GO:0046872">
    <property type="term" value="F:metal ion binding"/>
    <property type="evidence" value="ECO:0007669"/>
    <property type="project" value="UniProtKB-KW"/>
</dbReference>
<evidence type="ECO:0000256" key="4">
    <source>
        <dbReference type="ARBA" id="ARBA00022723"/>
    </source>
</evidence>
<evidence type="ECO:0000256" key="7">
    <source>
        <dbReference type="ARBA" id="ARBA00023015"/>
    </source>
</evidence>
<dbReference type="GO" id="GO:0045892">
    <property type="term" value="P:negative regulation of DNA-templated transcription"/>
    <property type="evidence" value="ECO:0007669"/>
    <property type="project" value="TreeGrafter"/>
</dbReference>